<keyword evidence="3" id="KW-1185">Reference proteome</keyword>
<organism evidence="2 3">
    <name type="scientific">Eumeta variegata</name>
    <name type="common">Bagworm moth</name>
    <name type="synonym">Eumeta japonica</name>
    <dbReference type="NCBI Taxonomy" id="151549"/>
    <lineage>
        <taxon>Eukaryota</taxon>
        <taxon>Metazoa</taxon>
        <taxon>Ecdysozoa</taxon>
        <taxon>Arthropoda</taxon>
        <taxon>Hexapoda</taxon>
        <taxon>Insecta</taxon>
        <taxon>Pterygota</taxon>
        <taxon>Neoptera</taxon>
        <taxon>Endopterygota</taxon>
        <taxon>Lepidoptera</taxon>
        <taxon>Glossata</taxon>
        <taxon>Ditrysia</taxon>
        <taxon>Tineoidea</taxon>
        <taxon>Psychidae</taxon>
        <taxon>Oiketicinae</taxon>
        <taxon>Eumeta</taxon>
    </lineage>
</organism>
<dbReference type="OrthoDB" id="418358at2759"/>
<evidence type="ECO:0000313" key="2">
    <source>
        <dbReference type="EMBL" id="GBP54269.1"/>
    </source>
</evidence>
<gene>
    <name evidence="2" type="ORF">EVAR_36485_1</name>
</gene>
<evidence type="ECO:0000256" key="1">
    <source>
        <dbReference type="SAM" id="MobiDB-lite"/>
    </source>
</evidence>
<comment type="caution">
    <text evidence="2">The sequence shown here is derived from an EMBL/GenBank/DDBJ whole genome shotgun (WGS) entry which is preliminary data.</text>
</comment>
<name>A0A4C1WVK5_EUMVA</name>
<dbReference type="STRING" id="151549.A0A4C1WVK5"/>
<dbReference type="AlphaFoldDB" id="A0A4C1WVK5"/>
<sequence length="179" mass="19814">MEPYVEKVLKKVHSKIECEFLSLISLHLRSASSGRFTSGKRQLGSNVLASQLYRSSSFNSSGCGSAGEPADDMYSDVSLEEDVQGLNYKENYFVSSINFYFASVVRNNISTRAQQRTYALRARLLLGSIIYVKSRFGVKSKRLIFKSAISKQWPTAAHARAGRDGPAPRVSGGTSFVLR</sequence>
<protein>
    <submittedName>
        <fullName evidence="2">Uncharacterized protein</fullName>
    </submittedName>
</protein>
<dbReference type="EMBL" id="BGZK01000642">
    <property type="protein sequence ID" value="GBP54269.1"/>
    <property type="molecule type" value="Genomic_DNA"/>
</dbReference>
<feature type="region of interest" description="Disordered" evidence="1">
    <location>
        <begin position="158"/>
        <end position="179"/>
    </location>
</feature>
<evidence type="ECO:0000313" key="3">
    <source>
        <dbReference type="Proteomes" id="UP000299102"/>
    </source>
</evidence>
<accession>A0A4C1WVK5</accession>
<proteinExistence type="predicted"/>
<dbReference type="Proteomes" id="UP000299102">
    <property type="component" value="Unassembled WGS sequence"/>
</dbReference>
<reference evidence="2 3" key="1">
    <citation type="journal article" date="2019" name="Commun. Biol.">
        <title>The bagworm genome reveals a unique fibroin gene that provides high tensile strength.</title>
        <authorList>
            <person name="Kono N."/>
            <person name="Nakamura H."/>
            <person name="Ohtoshi R."/>
            <person name="Tomita M."/>
            <person name="Numata K."/>
            <person name="Arakawa K."/>
        </authorList>
    </citation>
    <scope>NUCLEOTIDE SEQUENCE [LARGE SCALE GENOMIC DNA]</scope>
</reference>